<feature type="transmembrane region" description="Helical" evidence="7">
    <location>
        <begin position="180"/>
        <end position="199"/>
    </location>
</feature>
<gene>
    <name evidence="9" type="ORF">DCG82_02685</name>
</gene>
<dbReference type="GO" id="GO:0022857">
    <property type="term" value="F:transmembrane transporter activity"/>
    <property type="evidence" value="ECO:0007669"/>
    <property type="project" value="InterPro"/>
</dbReference>
<dbReference type="InterPro" id="IPR010290">
    <property type="entry name" value="TM_effector"/>
</dbReference>
<feature type="transmembrane region" description="Helical" evidence="7">
    <location>
        <begin position="382"/>
        <end position="403"/>
    </location>
</feature>
<feature type="transmembrane region" description="Helical" evidence="7">
    <location>
        <begin position="356"/>
        <end position="376"/>
    </location>
</feature>
<dbReference type="PROSITE" id="PS50850">
    <property type="entry name" value="MFS"/>
    <property type="match status" value="1"/>
</dbReference>
<dbReference type="EMBL" id="DMCX01000018">
    <property type="protein sequence ID" value="HAF07292.1"/>
    <property type="molecule type" value="Genomic_DNA"/>
</dbReference>
<keyword evidence="4 7" id="KW-0812">Transmembrane</keyword>
<comment type="caution">
    <text evidence="9">The sequence shown here is derived from an EMBL/GenBank/DDBJ whole genome shotgun (WGS) entry which is preliminary data.</text>
</comment>
<feature type="transmembrane region" description="Helical" evidence="7">
    <location>
        <begin position="232"/>
        <end position="253"/>
    </location>
</feature>
<keyword evidence="6 7" id="KW-0472">Membrane</keyword>
<evidence type="ECO:0000256" key="3">
    <source>
        <dbReference type="ARBA" id="ARBA00022475"/>
    </source>
</evidence>
<dbReference type="Gene3D" id="1.20.1250.20">
    <property type="entry name" value="MFS general substrate transporter like domains"/>
    <property type="match status" value="1"/>
</dbReference>
<feature type="transmembrane region" description="Helical" evidence="7">
    <location>
        <begin position="149"/>
        <end position="174"/>
    </location>
</feature>
<dbReference type="InterPro" id="IPR036259">
    <property type="entry name" value="MFS_trans_sf"/>
</dbReference>
<dbReference type="PANTHER" id="PTHR23513:SF11">
    <property type="entry name" value="STAPHYLOFERRIN A TRANSPORTER"/>
    <property type="match status" value="1"/>
</dbReference>
<keyword evidence="5 7" id="KW-1133">Transmembrane helix</keyword>
<keyword evidence="2" id="KW-0813">Transport</keyword>
<comment type="subcellular location">
    <subcellularLocation>
        <location evidence="1">Cell membrane</location>
        <topology evidence="1">Multi-pass membrane protein</topology>
    </subcellularLocation>
</comment>
<dbReference type="CDD" id="cd06173">
    <property type="entry name" value="MFS_MefA_like"/>
    <property type="match status" value="1"/>
</dbReference>
<feature type="transmembrane region" description="Helical" evidence="7">
    <location>
        <begin position="265"/>
        <end position="284"/>
    </location>
</feature>
<sequence length="413" mass="46290">MLKHVKNTFRSFKYYNYRLFFLGQGLSLTGTWMQQVASPWLVYKITNSSFLLGLTSFVALSPNIFITPFSGVIADRKDRRNVLYFTQINMMLSAFLLAFFYFKGHGYISYPIILILSLYTGIMNALDAPTRHAFVYDIVNDKQDLPNAIALNSAMFNGARFFGPTLAGIVLAKWNEGGCFLINGISFVAVLIALFFMKLERKEKVKLKKINFLDEFKEGLNYTVKHKGIMSILIIVVLVSIFGMSYPVILPVYVKEILHKEGDTLGFLLSIIGVGALVGSIFIASLKNINIIVKQFFLAGTIFGSSLIVISLVHNIYLLYFFLFTLGFGVVSQVSSGNTLIQLFVDDKKRGRVMSLYNMAFLGSAPLGSLLTGFLIKRNVLGITKTLIILGLVCASTSLFLILNRREFKKVFK</sequence>
<accession>A0A348MJR6</accession>
<dbReference type="SUPFAM" id="SSF103473">
    <property type="entry name" value="MFS general substrate transporter"/>
    <property type="match status" value="1"/>
</dbReference>
<feature type="transmembrane region" description="Helical" evidence="7">
    <location>
        <begin position="108"/>
        <end position="128"/>
    </location>
</feature>
<name>A0A348MJR6_UNCW3</name>
<evidence type="ECO:0000259" key="8">
    <source>
        <dbReference type="PROSITE" id="PS50850"/>
    </source>
</evidence>
<reference evidence="9 10" key="1">
    <citation type="journal article" date="2018" name="Nat. Biotechnol.">
        <title>A standardized bacterial taxonomy based on genome phylogeny substantially revises the tree of life.</title>
        <authorList>
            <person name="Parks D.H."/>
            <person name="Chuvochina M."/>
            <person name="Waite D.W."/>
            <person name="Rinke C."/>
            <person name="Skarshewski A."/>
            <person name="Chaumeil P.A."/>
            <person name="Hugenholtz P."/>
        </authorList>
    </citation>
    <scope>NUCLEOTIDE SEQUENCE [LARGE SCALE GENOMIC DNA]</scope>
    <source>
        <strain evidence="9">UBA7921</strain>
    </source>
</reference>
<organism evidence="9 10">
    <name type="scientific">candidate division WOR-3 bacterium</name>
    <dbReference type="NCBI Taxonomy" id="2052148"/>
    <lineage>
        <taxon>Bacteria</taxon>
        <taxon>Bacteria division WOR-3</taxon>
    </lineage>
</organism>
<dbReference type="Proteomes" id="UP000262454">
    <property type="component" value="Unassembled WGS sequence"/>
</dbReference>
<feature type="domain" description="Major facilitator superfamily (MFS) profile" evidence="8">
    <location>
        <begin position="1"/>
        <end position="409"/>
    </location>
</feature>
<evidence type="ECO:0000256" key="7">
    <source>
        <dbReference type="SAM" id="Phobius"/>
    </source>
</evidence>
<dbReference type="Pfam" id="PF05977">
    <property type="entry name" value="MFS_3"/>
    <property type="match status" value="1"/>
</dbReference>
<feature type="transmembrane region" description="Helical" evidence="7">
    <location>
        <begin position="49"/>
        <end position="70"/>
    </location>
</feature>
<evidence type="ECO:0000256" key="1">
    <source>
        <dbReference type="ARBA" id="ARBA00004651"/>
    </source>
</evidence>
<evidence type="ECO:0000256" key="5">
    <source>
        <dbReference type="ARBA" id="ARBA00022989"/>
    </source>
</evidence>
<feature type="transmembrane region" description="Helical" evidence="7">
    <location>
        <begin position="82"/>
        <end position="102"/>
    </location>
</feature>
<dbReference type="GO" id="GO:0005886">
    <property type="term" value="C:plasma membrane"/>
    <property type="evidence" value="ECO:0007669"/>
    <property type="project" value="UniProtKB-SubCell"/>
</dbReference>
<feature type="transmembrane region" description="Helical" evidence="7">
    <location>
        <begin position="319"/>
        <end position="344"/>
    </location>
</feature>
<proteinExistence type="predicted"/>
<protein>
    <submittedName>
        <fullName evidence="9">MFS transporter</fullName>
    </submittedName>
</protein>
<dbReference type="InterPro" id="IPR020846">
    <property type="entry name" value="MFS_dom"/>
</dbReference>
<dbReference type="PANTHER" id="PTHR23513">
    <property type="entry name" value="INTEGRAL MEMBRANE EFFLUX PROTEIN-RELATED"/>
    <property type="match status" value="1"/>
</dbReference>
<evidence type="ECO:0000313" key="10">
    <source>
        <dbReference type="Proteomes" id="UP000262454"/>
    </source>
</evidence>
<evidence type="ECO:0000313" key="9">
    <source>
        <dbReference type="EMBL" id="HAF07292.1"/>
    </source>
</evidence>
<dbReference type="AlphaFoldDB" id="A0A348MJR6"/>
<keyword evidence="3" id="KW-1003">Cell membrane</keyword>
<evidence type="ECO:0000256" key="6">
    <source>
        <dbReference type="ARBA" id="ARBA00023136"/>
    </source>
</evidence>
<evidence type="ECO:0000256" key="4">
    <source>
        <dbReference type="ARBA" id="ARBA00022692"/>
    </source>
</evidence>
<evidence type="ECO:0000256" key="2">
    <source>
        <dbReference type="ARBA" id="ARBA00022448"/>
    </source>
</evidence>
<feature type="transmembrane region" description="Helical" evidence="7">
    <location>
        <begin position="296"/>
        <end position="313"/>
    </location>
</feature>